<dbReference type="SUPFAM" id="SSF55718">
    <property type="entry name" value="SCP-like"/>
    <property type="match status" value="1"/>
</dbReference>
<dbReference type="GO" id="GO:0003677">
    <property type="term" value="F:DNA binding"/>
    <property type="evidence" value="ECO:0007669"/>
    <property type="project" value="UniProtKB-KW"/>
</dbReference>
<dbReference type="CDD" id="cd00090">
    <property type="entry name" value="HTH_ARSR"/>
    <property type="match status" value="1"/>
</dbReference>
<keyword evidence="6" id="KW-1185">Reference proteome</keyword>
<evidence type="ECO:0000256" key="1">
    <source>
        <dbReference type="ARBA" id="ARBA00023015"/>
    </source>
</evidence>
<dbReference type="Gene3D" id="1.10.10.10">
    <property type="entry name" value="Winged helix-like DNA-binding domain superfamily/Winged helix DNA-binding domain"/>
    <property type="match status" value="1"/>
</dbReference>
<organism evidence="5 6">
    <name type="scientific">Gordonia effusa NBRC 100432</name>
    <dbReference type="NCBI Taxonomy" id="1077974"/>
    <lineage>
        <taxon>Bacteria</taxon>
        <taxon>Bacillati</taxon>
        <taxon>Actinomycetota</taxon>
        <taxon>Actinomycetes</taxon>
        <taxon>Mycobacteriales</taxon>
        <taxon>Gordoniaceae</taxon>
        <taxon>Gordonia</taxon>
    </lineage>
</organism>
<dbReference type="PANTHER" id="PTHR33204:SF18">
    <property type="entry name" value="TRANSCRIPTIONAL REGULATORY PROTEIN"/>
    <property type="match status" value="1"/>
</dbReference>
<dbReference type="InterPro" id="IPR036388">
    <property type="entry name" value="WH-like_DNA-bd_sf"/>
</dbReference>
<keyword evidence="3" id="KW-0804">Transcription</keyword>
<dbReference type="InterPro" id="IPR011991">
    <property type="entry name" value="ArsR-like_HTH"/>
</dbReference>
<evidence type="ECO:0000313" key="6">
    <source>
        <dbReference type="Proteomes" id="UP000035034"/>
    </source>
</evidence>
<dbReference type="EMBL" id="BAEH01000061">
    <property type="protein sequence ID" value="GAB18671.1"/>
    <property type="molecule type" value="Genomic_DNA"/>
</dbReference>
<proteinExistence type="predicted"/>
<evidence type="ECO:0000256" key="3">
    <source>
        <dbReference type="ARBA" id="ARBA00023163"/>
    </source>
</evidence>
<reference evidence="5 6" key="1">
    <citation type="submission" date="2011-12" db="EMBL/GenBank/DDBJ databases">
        <title>Whole genome shotgun sequence of Gordonia effusa NBRC 100432.</title>
        <authorList>
            <person name="Yoshida I."/>
            <person name="Takarada H."/>
            <person name="Hosoyama A."/>
            <person name="Tsuchikane K."/>
            <person name="Katsumata H."/>
            <person name="Yamazaki S."/>
            <person name="Fujita N."/>
        </authorList>
    </citation>
    <scope>NUCLEOTIDE SEQUENCE [LARGE SCALE GENOMIC DNA]</scope>
    <source>
        <strain evidence="5 6">NBRC 100432</strain>
    </source>
</reference>
<dbReference type="PROSITE" id="PS51118">
    <property type="entry name" value="HTH_HXLR"/>
    <property type="match status" value="1"/>
</dbReference>
<evidence type="ECO:0000259" key="4">
    <source>
        <dbReference type="PROSITE" id="PS51118"/>
    </source>
</evidence>
<feature type="domain" description="HTH hxlR-type" evidence="4">
    <location>
        <begin position="1"/>
        <end position="97"/>
    </location>
</feature>
<dbReference type="PANTHER" id="PTHR33204">
    <property type="entry name" value="TRANSCRIPTIONAL REGULATOR, MARR FAMILY"/>
    <property type="match status" value="1"/>
</dbReference>
<name>H0R0S0_9ACTN</name>
<evidence type="ECO:0000256" key="2">
    <source>
        <dbReference type="ARBA" id="ARBA00023125"/>
    </source>
</evidence>
<dbReference type="STRING" id="1077974.GOEFS_061_00100"/>
<keyword evidence="2" id="KW-0238">DNA-binding</keyword>
<sequence length="213" mass="22880">MSRALDIVGERWTLLIVRELMSGPKRYSDLAGTLVGIGTSLLANRLKQLDADGILTRRYVGPPVASTVYELTDVGQELANSLAPLAIWGVRHQISAGPDDHETYHVEWTLLFLSRMLRPAELSENYSYEVRVGDDAAWLTIRDGIASVAVNGVDGADAVVTTDPETMAAISGGRVAIGDAIGDGRVTVEGNPDALAFLLPVLEGVQERITARL</sequence>
<dbReference type="Pfam" id="PF01638">
    <property type="entry name" value="HxlR"/>
    <property type="match status" value="1"/>
</dbReference>
<gene>
    <name evidence="5" type="ORF">GOEFS_061_00100</name>
</gene>
<keyword evidence="1" id="KW-0805">Transcription regulation</keyword>
<dbReference type="AlphaFoldDB" id="H0R0S0"/>
<comment type="caution">
    <text evidence="5">The sequence shown here is derived from an EMBL/GenBank/DDBJ whole genome shotgun (WGS) entry which is preliminary data.</text>
</comment>
<dbReference type="Proteomes" id="UP000035034">
    <property type="component" value="Unassembled WGS sequence"/>
</dbReference>
<dbReference type="InterPro" id="IPR002577">
    <property type="entry name" value="HTH_HxlR"/>
</dbReference>
<dbReference type="SUPFAM" id="SSF46785">
    <property type="entry name" value="Winged helix' DNA-binding domain"/>
    <property type="match status" value="1"/>
</dbReference>
<dbReference type="Gene3D" id="3.30.1050.10">
    <property type="entry name" value="SCP2 sterol-binding domain"/>
    <property type="match status" value="1"/>
</dbReference>
<accession>H0R0S0</accession>
<protein>
    <submittedName>
        <fullName evidence="5">Putative HxlR family transcriptional regulator</fullName>
    </submittedName>
</protein>
<dbReference type="eggNOG" id="COG1733">
    <property type="taxonomic scope" value="Bacteria"/>
</dbReference>
<dbReference type="InterPro" id="IPR036527">
    <property type="entry name" value="SCP2_sterol-bd_dom_sf"/>
</dbReference>
<evidence type="ECO:0000313" key="5">
    <source>
        <dbReference type="EMBL" id="GAB18671.1"/>
    </source>
</evidence>
<dbReference type="InterPro" id="IPR036390">
    <property type="entry name" value="WH_DNA-bd_sf"/>
</dbReference>